<comment type="catalytic activity">
    <reaction evidence="1">
        <text>L-aspartyl-tRNA(Asn) + L-glutamine + ATP + H2O = L-asparaginyl-tRNA(Asn) + L-glutamate + ADP + phosphate + 2 H(+)</text>
        <dbReference type="Rhea" id="RHEA:14513"/>
        <dbReference type="Rhea" id="RHEA-COMP:9674"/>
        <dbReference type="Rhea" id="RHEA-COMP:9677"/>
        <dbReference type="ChEBI" id="CHEBI:15377"/>
        <dbReference type="ChEBI" id="CHEBI:15378"/>
        <dbReference type="ChEBI" id="CHEBI:29985"/>
        <dbReference type="ChEBI" id="CHEBI:30616"/>
        <dbReference type="ChEBI" id="CHEBI:43474"/>
        <dbReference type="ChEBI" id="CHEBI:58359"/>
        <dbReference type="ChEBI" id="CHEBI:78515"/>
        <dbReference type="ChEBI" id="CHEBI:78516"/>
        <dbReference type="ChEBI" id="CHEBI:456216"/>
    </reaction>
</comment>
<dbReference type="GO" id="GO:0070681">
    <property type="term" value="P:glutaminyl-tRNAGln biosynthesis via transamidation"/>
    <property type="evidence" value="ECO:0007669"/>
    <property type="project" value="TreeGrafter"/>
</dbReference>
<dbReference type="EC" id="6.3.5.-" evidence="1"/>
<protein>
    <recommendedName>
        <fullName evidence="1">Aspartyl/glutamyl-tRNA(Asn/Gln) amidotransferase subunit C</fullName>
        <shortName evidence="1">Asp/Glu-ADT subunit C</shortName>
        <ecNumber evidence="1">6.3.5.-</ecNumber>
    </recommendedName>
</protein>
<dbReference type="InterPro" id="IPR036113">
    <property type="entry name" value="Asp/Glu-ADT_sf_sub_c"/>
</dbReference>
<dbReference type="GO" id="GO:0005524">
    <property type="term" value="F:ATP binding"/>
    <property type="evidence" value="ECO:0007669"/>
    <property type="project" value="UniProtKB-KW"/>
</dbReference>
<comment type="caution">
    <text evidence="3">The sequence shown here is derived from an EMBL/GenBank/DDBJ whole genome shotgun (WGS) entry which is preliminary data.</text>
</comment>
<evidence type="ECO:0000256" key="2">
    <source>
        <dbReference type="SAM" id="MobiDB-lite"/>
    </source>
</evidence>
<keyword evidence="1" id="KW-0547">Nucleotide-binding</keyword>
<sequence length="111" mass="12380">MADSPLVDPELIRRIAHLARIDITPAELRDLDRDLGAILKYLQVLDEVDTGDAPPMAHPTGLTAPMRDDHPRRGSNRGLSLREAPAVHHDSFRVPRTVELTLREGHEEQAP</sequence>
<dbReference type="EMBL" id="JAHJDP010000032">
    <property type="protein sequence ID" value="MBU2690542.1"/>
    <property type="molecule type" value="Genomic_DNA"/>
</dbReference>
<dbReference type="InterPro" id="IPR003837">
    <property type="entry name" value="GatC"/>
</dbReference>
<dbReference type="PANTHER" id="PTHR15004">
    <property type="entry name" value="GLUTAMYL-TRNA(GLN) AMIDOTRANSFERASE SUBUNIT C, MITOCHONDRIAL"/>
    <property type="match status" value="1"/>
</dbReference>
<comment type="similarity">
    <text evidence="1">Belongs to the GatC family.</text>
</comment>
<accession>A0A948RW16</accession>
<dbReference type="Pfam" id="PF02686">
    <property type="entry name" value="GatC"/>
    <property type="match status" value="1"/>
</dbReference>
<name>A0A948RW16_UNCEI</name>
<dbReference type="Gene3D" id="1.10.20.60">
    <property type="entry name" value="Glu-tRNAGln amidotransferase C subunit, N-terminal domain"/>
    <property type="match status" value="1"/>
</dbReference>
<keyword evidence="1" id="KW-0067">ATP-binding</keyword>
<keyword evidence="1" id="KW-0648">Protein biosynthesis</keyword>
<dbReference type="AlphaFoldDB" id="A0A948RW16"/>
<dbReference type="NCBIfam" id="TIGR00135">
    <property type="entry name" value="gatC"/>
    <property type="match status" value="1"/>
</dbReference>
<reference evidence="3" key="1">
    <citation type="submission" date="2021-05" db="EMBL/GenBank/DDBJ databases">
        <title>Energy efficiency and biological interactions define the core microbiome of deep oligotrophic groundwater.</title>
        <authorList>
            <person name="Mehrshad M."/>
            <person name="Lopez-Fernandez M."/>
            <person name="Bell E."/>
            <person name="Bernier-Latmani R."/>
            <person name="Bertilsson S."/>
            <person name="Dopson M."/>
        </authorList>
    </citation>
    <scope>NUCLEOTIDE SEQUENCE</scope>
    <source>
        <strain evidence="3">Modern_marine.mb.64</strain>
    </source>
</reference>
<dbReference type="HAMAP" id="MF_00122">
    <property type="entry name" value="GatC"/>
    <property type="match status" value="1"/>
</dbReference>
<gene>
    <name evidence="1 3" type="primary">gatC</name>
    <name evidence="3" type="ORF">KJ970_06400</name>
</gene>
<proteinExistence type="inferred from homology"/>
<evidence type="ECO:0000313" key="3">
    <source>
        <dbReference type="EMBL" id="MBU2690542.1"/>
    </source>
</evidence>
<evidence type="ECO:0000256" key="1">
    <source>
        <dbReference type="HAMAP-Rule" id="MF_00122"/>
    </source>
</evidence>
<organism evidence="3 4">
    <name type="scientific">Eiseniibacteriota bacterium</name>
    <dbReference type="NCBI Taxonomy" id="2212470"/>
    <lineage>
        <taxon>Bacteria</taxon>
        <taxon>Candidatus Eiseniibacteriota</taxon>
    </lineage>
</organism>
<dbReference type="GO" id="GO:0050567">
    <property type="term" value="F:glutaminyl-tRNA synthase (glutamine-hydrolyzing) activity"/>
    <property type="evidence" value="ECO:0007669"/>
    <property type="project" value="UniProtKB-UniRule"/>
</dbReference>
<dbReference type="GO" id="GO:0006450">
    <property type="term" value="P:regulation of translational fidelity"/>
    <property type="evidence" value="ECO:0007669"/>
    <property type="project" value="InterPro"/>
</dbReference>
<feature type="region of interest" description="Disordered" evidence="2">
    <location>
        <begin position="49"/>
        <end position="92"/>
    </location>
</feature>
<keyword evidence="1" id="KW-0436">Ligase</keyword>
<comment type="function">
    <text evidence="1">Allows the formation of correctly charged Asn-tRNA(Asn) or Gln-tRNA(Gln) through the transamidation of misacylated Asp-tRNA(Asn) or Glu-tRNA(Gln) in organisms which lack either or both of asparaginyl-tRNA or glutaminyl-tRNA synthetases. The reaction takes place in the presence of glutamine and ATP through an activated phospho-Asp-tRNA(Asn) or phospho-Glu-tRNA(Gln).</text>
</comment>
<evidence type="ECO:0000313" key="4">
    <source>
        <dbReference type="Proteomes" id="UP000777784"/>
    </source>
</evidence>
<comment type="subunit">
    <text evidence="1">Heterotrimer of A, B and C subunits.</text>
</comment>
<dbReference type="PANTHER" id="PTHR15004:SF0">
    <property type="entry name" value="GLUTAMYL-TRNA(GLN) AMIDOTRANSFERASE SUBUNIT C, MITOCHONDRIAL"/>
    <property type="match status" value="1"/>
</dbReference>
<dbReference type="Proteomes" id="UP000777784">
    <property type="component" value="Unassembled WGS sequence"/>
</dbReference>
<comment type="catalytic activity">
    <reaction evidence="1">
        <text>L-glutamyl-tRNA(Gln) + L-glutamine + ATP + H2O = L-glutaminyl-tRNA(Gln) + L-glutamate + ADP + phosphate + H(+)</text>
        <dbReference type="Rhea" id="RHEA:17521"/>
        <dbReference type="Rhea" id="RHEA-COMP:9681"/>
        <dbReference type="Rhea" id="RHEA-COMP:9684"/>
        <dbReference type="ChEBI" id="CHEBI:15377"/>
        <dbReference type="ChEBI" id="CHEBI:15378"/>
        <dbReference type="ChEBI" id="CHEBI:29985"/>
        <dbReference type="ChEBI" id="CHEBI:30616"/>
        <dbReference type="ChEBI" id="CHEBI:43474"/>
        <dbReference type="ChEBI" id="CHEBI:58359"/>
        <dbReference type="ChEBI" id="CHEBI:78520"/>
        <dbReference type="ChEBI" id="CHEBI:78521"/>
        <dbReference type="ChEBI" id="CHEBI:456216"/>
    </reaction>
</comment>
<dbReference type="SUPFAM" id="SSF141000">
    <property type="entry name" value="Glu-tRNAGln amidotransferase C subunit"/>
    <property type="match status" value="1"/>
</dbReference>
<dbReference type="GO" id="GO:0006412">
    <property type="term" value="P:translation"/>
    <property type="evidence" value="ECO:0007669"/>
    <property type="project" value="UniProtKB-UniRule"/>
</dbReference>